<sequence>MRFPLIFESGCVSDDDVWFSASDFNGLFKMSLKSKKIEYIGEFPNENGLKRRMHYGEALKVGSKIYFLPLESRYMNIYNLKNNTFESYCIAQNSCGLTRGVIYGDYIYMFSTRKSDTYRYNTVNNVFEKVPINNEMSKRGYCHGYYKYKNMIYLIQYKSNILCQLDFDNLKMNYFYLSKNTDEFQIIGGKKELVYVINQKNSMIYTWNIKAENLQPQNIFYPMKLNSWQTDQYIVGNNKMGEKLQILYLDNHNIINTDVFQNENSKEQYIIQFAFEYQSSLYFIFNNTLYSIKDGIILLECDYDKELEKIRLDIAQNTDLKESGFDVLDEGKVLNLDCFLKCVLCN</sequence>
<evidence type="ECO:0000313" key="1">
    <source>
        <dbReference type="EMBL" id="MEQ2554403.1"/>
    </source>
</evidence>
<dbReference type="SUPFAM" id="SSF50965">
    <property type="entry name" value="Galactose oxidase, central domain"/>
    <property type="match status" value="1"/>
</dbReference>
<comment type="caution">
    <text evidence="1">The sequence shown here is derived from an EMBL/GenBank/DDBJ whole genome shotgun (WGS) entry which is preliminary data.</text>
</comment>
<evidence type="ECO:0000313" key="2">
    <source>
        <dbReference type="Proteomes" id="UP001546774"/>
    </source>
</evidence>
<dbReference type="EMBL" id="JBBMFS010000003">
    <property type="protein sequence ID" value="MEQ2554403.1"/>
    <property type="molecule type" value="Genomic_DNA"/>
</dbReference>
<keyword evidence="2" id="KW-1185">Reference proteome</keyword>
<gene>
    <name evidence="1" type="ORF">WMO37_05140</name>
</gene>
<accession>A0ABV1H3X7</accession>
<dbReference type="Proteomes" id="UP001546774">
    <property type="component" value="Unassembled WGS sequence"/>
</dbReference>
<reference evidence="1" key="1">
    <citation type="submission" date="2024-03" db="EMBL/GenBank/DDBJ databases">
        <title>Human intestinal bacterial collection.</title>
        <authorList>
            <person name="Pauvert C."/>
            <person name="Hitch T.C.A."/>
            <person name="Clavel T."/>
        </authorList>
    </citation>
    <scope>NUCLEOTIDE SEQUENCE [LARGE SCALE GENOMIC DNA]</scope>
    <source>
        <strain evidence="1">CLA-AA-H89B</strain>
    </source>
</reference>
<protein>
    <submittedName>
        <fullName evidence="1">Uncharacterized protein</fullName>
    </submittedName>
</protein>
<dbReference type="InterPro" id="IPR011043">
    <property type="entry name" value="Gal_Oxase/kelch_b-propeller"/>
</dbReference>
<name>A0ABV1H3X7_9FIRM</name>
<organism evidence="1 2">
    <name type="scientific">Lachnospira intestinalis</name>
    <dbReference type="NCBI Taxonomy" id="3133158"/>
    <lineage>
        <taxon>Bacteria</taxon>
        <taxon>Bacillati</taxon>
        <taxon>Bacillota</taxon>
        <taxon>Clostridia</taxon>
        <taxon>Lachnospirales</taxon>
        <taxon>Lachnospiraceae</taxon>
        <taxon>Lachnospira</taxon>
    </lineage>
</organism>
<proteinExistence type="predicted"/>